<evidence type="ECO:0000256" key="1">
    <source>
        <dbReference type="SAM" id="MobiDB-lite"/>
    </source>
</evidence>
<gene>
    <name evidence="2" type="ordered locus">Turpa_3469</name>
    <name evidence="3" type="ordered locus">Turpa_3488</name>
</gene>
<dbReference type="EMBL" id="CP002959">
    <property type="protein sequence ID" value="AFM14125.1"/>
    <property type="molecule type" value="Genomic_DNA"/>
</dbReference>
<feature type="compositionally biased region" description="Polar residues" evidence="1">
    <location>
        <begin position="1"/>
        <end position="19"/>
    </location>
</feature>
<name>I4BA18_TURPD</name>
<dbReference type="EMBL" id="CP002959">
    <property type="protein sequence ID" value="AFM14106.1"/>
    <property type="molecule type" value="Genomic_DNA"/>
</dbReference>
<proteinExistence type="predicted"/>
<evidence type="ECO:0000313" key="3">
    <source>
        <dbReference type="EMBL" id="AFM14125.1"/>
    </source>
</evidence>
<sequence length="263" mass="30121">MQRQSSPPQPSVENAPTLENTKKAAEKSEEYTADEKIEYEAYFYEIAEKTVYSKPNFDSTPLVKAPDNSKFFVYFRAMPHVVHKARNYFWYKVKTKQGDGWLASRSYGILPQNANLKNFQGGCLSKYGCGGCDRIDFIPGGRFEIASGCHFGFGEGTWRAQAKYIEATFEFKPSCYDSCGRDEEISVGGLNIPVAEVAEKGYEYFAEDYARQNGFSATVRFYQLRNGLFAYKYQKIRPKNRRESGFWDLPSAMRKYTKVSVEQ</sequence>
<accession>I4BA18</accession>
<organism evidence="3 4">
    <name type="scientific">Turneriella parva (strain ATCC BAA-1111 / DSM 21527 / NCTC 11395 / H)</name>
    <name type="common">Leptospira parva</name>
    <dbReference type="NCBI Taxonomy" id="869212"/>
    <lineage>
        <taxon>Bacteria</taxon>
        <taxon>Pseudomonadati</taxon>
        <taxon>Spirochaetota</taxon>
        <taxon>Spirochaetia</taxon>
        <taxon>Leptospirales</taxon>
        <taxon>Leptospiraceae</taxon>
        <taxon>Turneriella</taxon>
    </lineage>
</organism>
<reference evidence="3 4" key="1">
    <citation type="submission" date="2012-06" db="EMBL/GenBank/DDBJ databases">
        <title>The complete chromosome of genome of Turneriella parva DSM 21527.</title>
        <authorList>
            <consortium name="US DOE Joint Genome Institute (JGI-PGF)"/>
            <person name="Lucas S."/>
            <person name="Han J."/>
            <person name="Lapidus A."/>
            <person name="Bruce D."/>
            <person name="Goodwin L."/>
            <person name="Pitluck S."/>
            <person name="Peters L."/>
            <person name="Kyrpides N."/>
            <person name="Mavromatis K."/>
            <person name="Ivanova N."/>
            <person name="Mikhailova N."/>
            <person name="Chertkov O."/>
            <person name="Detter J.C."/>
            <person name="Tapia R."/>
            <person name="Han C."/>
            <person name="Land M."/>
            <person name="Hauser L."/>
            <person name="Markowitz V."/>
            <person name="Cheng J.-F."/>
            <person name="Hugenholtz P."/>
            <person name="Woyke T."/>
            <person name="Wu D."/>
            <person name="Gronow S."/>
            <person name="Wellnitz S."/>
            <person name="Brambilla E."/>
            <person name="Klenk H.-P."/>
            <person name="Eisen J.A."/>
        </authorList>
    </citation>
    <scope>NUCLEOTIDE SEQUENCE [LARGE SCALE GENOMIC DNA]</scope>
    <source>
        <strain evidence="4">ATCC BAA-1111 / DSM 21527 / NCTC 11395 / H</strain>
        <strain evidence="3">DSM 21527</strain>
    </source>
</reference>
<dbReference type="HOGENOM" id="CLU_1057463_0_0_12"/>
<protein>
    <submittedName>
        <fullName evidence="3">Uncharacterized protein</fullName>
    </submittedName>
</protein>
<dbReference type="Proteomes" id="UP000006048">
    <property type="component" value="Chromosome"/>
</dbReference>
<evidence type="ECO:0000313" key="4">
    <source>
        <dbReference type="Proteomes" id="UP000006048"/>
    </source>
</evidence>
<dbReference type="AlphaFoldDB" id="I4BA18"/>
<dbReference type="KEGG" id="tpx:Turpa_3488"/>
<dbReference type="KEGG" id="tpx:Turpa_3469"/>
<evidence type="ECO:0000313" key="2">
    <source>
        <dbReference type="EMBL" id="AFM14106.1"/>
    </source>
</evidence>
<feature type="compositionally biased region" description="Basic and acidic residues" evidence="1">
    <location>
        <begin position="20"/>
        <end position="31"/>
    </location>
</feature>
<keyword evidence="4" id="KW-1185">Reference proteome</keyword>
<feature type="region of interest" description="Disordered" evidence="1">
    <location>
        <begin position="1"/>
        <end position="31"/>
    </location>
</feature>